<protein>
    <submittedName>
        <fullName evidence="7">6558_t:CDS:1</fullName>
    </submittedName>
</protein>
<dbReference type="Gene3D" id="3.30.40.10">
    <property type="entry name" value="Zinc/RING finger domain, C3HC4 (zinc finger)"/>
    <property type="match status" value="1"/>
</dbReference>
<dbReference type="PROSITE" id="PS51292">
    <property type="entry name" value="ZF_RING_CH"/>
    <property type="match status" value="1"/>
</dbReference>
<evidence type="ECO:0000259" key="6">
    <source>
        <dbReference type="PROSITE" id="PS51292"/>
    </source>
</evidence>
<dbReference type="InterPro" id="IPR013083">
    <property type="entry name" value="Znf_RING/FYVE/PHD"/>
</dbReference>
<keyword evidence="8" id="KW-1185">Reference proteome</keyword>
<keyword evidence="5" id="KW-1133">Transmembrane helix</keyword>
<dbReference type="PANTHER" id="PTHR46347">
    <property type="entry name" value="RING/FYVE/PHD ZINC FINGER SUPERFAMILY PROTEIN"/>
    <property type="match status" value="1"/>
</dbReference>
<keyword evidence="1" id="KW-0479">Metal-binding</keyword>
<evidence type="ECO:0000256" key="2">
    <source>
        <dbReference type="ARBA" id="ARBA00022771"/>
    </source>
</evidence>
<evidence type="ECO:0000313" key="7">
    <source>
        <dbReference type="EMBL" id="CAG8451446.1"/>
    </source>
</evidence>
<evidence type="ECO:0000256" key="1">
    <source>
        <dbReference type="ARBA" id="ARBA00022723"/>
    </source>
</evidence>
<dbReference type="InterPro" id="IPR011016">
    <property type="entry name" value="Znf_RING-CH"/>
</dbReference>
<dbReference type="SMART" id="SM00744">
    <property type="entry name" value="RINGv"/>
    <property type="match status" value="1"/>
</dbReference>
<feature type="region of interest" description="Disordered" evidence="4">
    <location>
        <begin position="1"/>
        <end position="48"/>
    </location>
</feature>
<gene>
    <name evidence="7" type="ORF">POCULU_LOCUS52</name>
</gene>
<dbReference type="PANTHER" id="PTHR46347:SF1">
    <property type="entry name" value="RING_FYVE_PHD ZINC FINGER SUPERFAMILY PROTEIN"/>
    <property type="match status" value="1"/>
</dbReference>
<feature type="transmembrane region" description="Helical" evidence="5">
    <location>
        <begin position="232"/>
        <end position="255"/>
    </location>
</feature>
<dbReference type="SUPFAM" id="SSF57850">
    <property type="entry name" value="RING/U-box"/>
    <property type="match status" value="1"/>
</dbReference>
<dbReference type="AlphaFoldDB" id="A0A9N8YWP6"/>
<keyword evidence="5" id="KW-0812">Transmembrane</keyword>
<dbReference type="GO" id="GO:0008270">
    <property type="term" value="F:zinc ion binding"/>
    <property type="evidence" value="ECO:0007669"/>
    <property type="project" value="UniProtKB-KW"/>
</dbReference>
<feature type="compositionally biased region" description="Low complexity" evidence="4">
    <location>
        <begin position="1"/>
        <end position="17"/>
    </location>
</feature>
<dbReference type="OrthoDB" id="264354at2759"/>
<feature type="transmembrane region" description="Helical" evidence="5">
    <location>
        <begin position="187"/>
        <end position="212"/>
    </location>
</feature>
<keyword evidence="5" id="KW-0472">Membrane</keyword>
<reference evidence="7" key="1">
    <citation type="submission" date="2021-06" db="EMBL/GenBank/DDBJ databases">
        <authorList>
            <person name="Kallberg Y."/>
            <person name="Tangrot J."/>
            <person name="Rosling A."/>
        </authorList>
    </citation>
    <scope>NUCLEOTIDE SEQUENCE</scope>
    <source>
        <strain evidence="7">IA702</strain>
    </source>
</reference>
<keyword evidence="2" id="KW-0863">Zinc-finger</keyword>
<dbReference type="EMBL" id="CAJVPJ010000002">
    <property type="protein sequence ID" value="CAG8451446.1"/>
    <property type="molecule type" value="Genomic_DNA"/>
</dbReference>
<name>A0A9N8YWP6_9GLOM</name>
<evidence type="ECO:0000313" key="8">
    <source>
        <dbReference type="Proteomes" id="UP000789572"/>
    </source>
</evidence>
<dbReference type="Proteomes" id="UP000789572">
    <property type="component" value="Unassembled WGS sequence"/>
</dbReference>
<dbReference type="Pfam" id="PF12906">
    <property type="entry name" value="RINGv"/>
    <property type="match status" value="1"/>
</dbReference>
<comment type="caution">
    <text evidence="7">The sequence shown here is derived from an EMBL/GenBank/DDBJ whole genome shotgun (WGS) entry which is preliminary data.</text>
</comment>
<evidence type="ECO:0000256" key="3">
    <source>
        <dbReference type="ARBA" id="ARBA00022833"/>
    </source>
</evidence>
<accession>A0A9N8YWP6</accession>
<feature type="domain" description="RING-CH-type" evidence="6">
    <location>
        <begin position="80"/>
        <end position="171"/>
    </location>
</feature>
<feature type="transmembrane region" description="Helical" evidence="5">
    <location>
        <begin position="302"/>
        <end position="324"/>
    </location>
</feature>
<sequence length="344" mass="37698">MQKSSSSLSSTTTSIPVLPIPPSYNSNNVTVREHSRTDADNSTNSRNTLSTECSRYIEAENMNVISLDIESGLNQDASTRNQETLKICRLCHKNSNSSETQSAHDTHNSFLSHLVSPSLSSSTLISPCKCRTSHHYVHIGCLEQWQDTQSSLRNSPVSFSCEKCGFEYRLYRLQLAKIILHWTSKQFYTTLLLLLAALLASFIAHFVITFLISNGMYDPSFLSLDKPTTVFSLSPLDFIGGLCIISLIGIVYLALHSSSPLVLFSCIPLTCCAMSGQSDGIGCNECANGNADCGIVVITAGLMLLASLIVYGFFGAVFGTYILINRAVEWVMELMSGWIIEIGK</sequence>
<evidence type="ECO:0000256" key="5">
    <source>
        <dbReference type="SAM" id="Phobius"/>
    </source>
</evidence>
<organism evidence="7 8">
    <name type="scientific">Paraglomus occultum</name>
    <dbReference type="NCBI Taxonomy" id="144539"/>
    <lineage>
        <taxon>Eukaryota</taxon>
        <taxon>Fungi</taxon>
        <taxon>Fungi incertae sedis</taxon>
        <taxon>Mucoromycota</taxon>
        <taxon>Glomeromycotina</taxon>
        <taxon>Glomeromycetes</taxon>
        <taxon>Paraglomerales</taxon>
        <taxon>Paraglomeraceae</taxon>
        <taxon>Paraglomus</taxon>
    </lineage>
</organism>
<evidence type="ECO:0000256" key="4">
    <source>
        <dbReference type="SAM" id="MobiDB-lite"/>
    </source>
</evidence>
<keyword evidence="3" id="KW-0862">Zinc</keyword>
<proteinExistence type="predicted"/>